<comment type="caution">
    <text evidence="3">The sequence shown here is derived from an EMBL/GenBank/DDBJ whole genome shotgun (WGS) entry which is preliminary data.</text>
</comment>
<evidence type="ECO:0000259" key="2">
    <source>
        <dbReference type="PROSITE" id="PS50011"/>
    </source>
</evidence>
<sequence length="551" mass="60966">MTQTTGEFGTFEYNSPERVMDSKGTGTAASDVWSLGVVAYRMVTGRGLFEGLTLPQLCHSLDHFSESNIPTTIHASNVALRATTFALLEGGLLEGMLGSSTDLSRMKSIQLATLVNEIKDSLNDAEVEERTMKLEMEKEKLLLEAQDLERRFRSLQKSLQRTRSRNVNLEKEEELERRKHLFTNPASPISISTEDIVLSTRLEIPNLLSHESETHNFEISDNTITRTCSDEDPDWNTTLFEERISEGVVSVAITVLAIPKAKDSKGGLLFGLVDTHSRKLQDRDRIGDDIPNSIAIAPRKGPLYVVLPSTKQKEKTIIFSAPLSEGDRVVLEVNMDARPRTAVFIVNGNVPLTFVSGLPPSIRFGLSMKNGGVSVRFDGMSRLKRATPLRRVNEIKWNPKDLRDSEDMYTNGMRSSVLTVETQMPSLVFTDPSHFIVEENRIASTGVAKTEVDGQLKPTSSSFFLSEPISEGIVAISFTYLMDSSTNSFFGLIDANEPLSKIGHPLGKIRNAQFDEQCQALPSDFAAHPNTRLASREAGIFRASCGCARGF</sequence>
<proteinExistence type="predicted"/>
<protein>
    <recommendedName>
        <fullName evidence="2">Protein kinase domain-containing protein</fullName>
    </recommendedName>
</protein>
<dbReference type="InterPro" id="IPR000719">
    <property type="entry name" value="Prot_kinase_dom"/>
</dbReference>
<evidence type="ECO:0000313" key="4">
    <source>
        <dbReference type="Proteomes" id="UP001281761"/>
    </source>
</evidence>
<name>A0ABQ9X8J2_9EUKA</name>
<evidence type="ECO:0000313" key="3">
    <source>
        <dbReference type="EMBL" id="KAK2946495.1"/>
    </source>
</evidence>
<dbReference type="PROSITE" id="PS50011">
    <property type="entry name" value="PROTEIN_KINASE_DOM"/>
    <property type="match status" value="1"/>
</dbReference>
<feature type="domain" description="Protein kinase" evidence="2">
    <location>
        <begin position="1"/>
        <end position="142"/>
    </location>
</feature>
<dbReference type="SUPFAM" id="SSF56112">
    <property type="entry name" value="Protein kinase-like (PK-like)"/>
    <property type="match status" value="1"/>
</dbReference>
<dbReference type="Proteomes" id="UP001281761">
    <property type="component" value="Unassembled WGS sequence"/>
</dbReference>
<feature type="coiled-coil region" evidence="1">
    <location>
        <begin position="131"/>
        <end position="179"/>
    </location>
</feature>
<dbReference type="EMBL" id="JARBJD010000227">
    <property type="protein sequence ID" value="KAK2946495.1"/>
    <property type="molecule type" value="Genomic_DNA"/>
</dbReference>
<dbReference type="InterPro" id="IPR011009">
    <property type="entry name" value="Kinase-like_dom_sf"/>
</dbReference>
<keyword evidence="4" id="KW-1185">Reference proteome</keyword>
<accession>A0ABQ9X8J2</accession>
<evidence type="ECO:0000256" key="1">
    <source>
        <dbReference type="SAM" id="Coils"/>
    </source>
</evidence>
<keyword evidence="1" id="KW-0175">Coiled coil</keyword>
<dbReference type="Gene3D" id="1.10.510.10">
    <property type="entry name" value="Transferase(Phosphotransferase) domain 1"/>
    <property type="match status" value="1"/>
</dbReference>
<organism evidence="3 4">
    <name type="scientific">Blattamonas nauphoetae</name>
    <dbReference type="NCBI Taxonomy" id="2049346"/>
    <lineage>
        <taxon>Eukaryota</taxon>
        <taxon>Metamonada</taxon>
        <taxon>Preaxostyla</taxon>
        <taxon>Oxymonadida</taxon>
        <taxon>Blattamonas</taxon>
    </lineage>
</organism>
<gene>
    <name evidence="3" type="ORF">BLNAU_18600</name>
</gene>
<reference evidence="3 4" key="1">
    <citation type="journal article" date="2022" name="bioRxiv">
        <title>Genomics of Preaxostyla Flagellates Illuminates Evolutionary Transitions and the Path Towards Mitochondrial Loss.</title>
        <authorList>
            <person name="Novak L.V.F."/>
            <person name="Treitli S.C."/>
            <person name="Pyrih J."/>
            <person name="Halakuc P."/>
            <person name="Pipaliya S.V."/>
            <person name="Vacek V."/>
            <person name="Brzon O."/>
            <person name="Soukal P."/>
            <person name="Eme L."/>
            <person name="Dacks J.B."/>
            <person name="Karnkowska A."/>
            <person name="Elias M."/>
            <person name="Hampl V."/>
        </authorList>
    </citation>
    <scope>NUCLEOTIDE SEQUENCE [LARGE SCALE GENOMIC DNA]</scope>
    <source>
        <strain evidence="3">NAU3</strain>
        <tissue evidence="3">Gut</tissue>
    </source>
</reference>